<reference evidence="2" key="3">
    <citation type="submission" date="2021-01" db="EMBL/GenBank/DDBJ databases">
        <title>Phytophthora aleatoria, a newly-described species from Pinus radiata is distinct from Phytophthora cactorum isolates based on comparative genomics.</title>
        <authorList>
            <person name="Mcdougal R."/>
            <person name="Panda P."/>
            <person name="Williams N."/>
            <person name="Studholme D.J."/>
        </authorList>
    </citation>
    <scope>NUCLEOTIDE SEQUENCE</scope>
    <source>
        <strain evidence="2">NZFS 3830</strain>
    </source>
</reference>
<sequence>MGVWVPPSRDGYGGTLRFRDAQDDRYCYVRTKVNDKKVAHFARCLRDALMEFAAMNKDNNPLDLTLWDIQLKPMTAEVLQTIRDQSALLFRCLYISGEKKALDLATHFFFE</sequence>
<dbReference type="EMBL" id="RCMV01000355">
    <property type="protein sequence ID" value="KAG3218587.1"/>
    <property type="molecule type" value="Genomic_DNA"/>
</dbReference>
<dbReference type="Proteomes" id="UP000251314">
    <property type="component" value="Unassembled WGS sequence"/>
</dbReference>
<dbReference type="Proteomes" id="UP000688947">
    <property type="component" value="Unassembled WGS sequence"/>
</dbReference>
<dbReference type="Proteomes" id="UP000760860">
    <property type="component" value="Unassembled WGS sequence"/>
</dbReference>
<dbReference type="EMBL" id="MJFZ01000378">
    <property type="protein sequence ID" value="RAW30306.1"/>
    <property type="molecule type" value="Genomic_DNA"/>
</dbReference>
<dbReference type="OrthoDB" id="88746at2759"/>
<evidence type="ECO:0000313" key="3">
    <source>
        <dbReference type="EMBL" id="RAW30306.1"/>
    </source>
</evidence>
<reference evidence="1" key="2">
    <citation type="submission" date="2018-05" db="EMBL/GenBank/DDBJ databases">
        <title>Effector identification in a new, highly contiguous assembly of the strawberry crown rot pathogen Phytophthora cactorum.</title>
        <authorList>
            <person name="Armitage A.D."/>
            <person name="Nellist C.F."/>
            <person name="Bates H."/>
            <person name="Vickerstaff R.J."/>
            <person name="Harrison R.J."/>
        </authorList>
    </citation>
    <scope>NUCLEOTIDE SEQUENCE</scope>
    <source>
        <strain evidence="1">P421</strain>
    </source>
</reference>
<evidence type="ECO:0000313" key="1">
    <source>
        <dbReference type="EMBL" id="KAG3218587.1"/>
    </source>
</evidence>
<dbReference type="VEuPathDB" id="FungiDB:PC110_g13333"/>
<dbReference type="AlphaFoldDB" id="A0A329S368"/>
<evidence type="ECO:0000313" key="2">
    <source>
        <dbReference type="EMBL" id="KAG6962255.1"/>
    </source>
</evidence>
<organism evidence="3 4">
    <name type="scientific">Phytophthora cactorum</name>
    <dbReference type="NCBI Taxonomy" id="29920"/>
    <lineage>
        <taxon>Eukaryota</taxon>
        <taxon>Sar</taxon>
        <taxon>Stramenopiles</taxon>
        <taxon>Oomycota</taxon>
        <taxon>Peronosporomycetes</taxon>
        <taxon>Peronosporales</taxon>
        <taxon>Peronosporaceae</taxon>
        <taxon>Phytophthora</taxon>
    </lineage>
</organism>
<proteinExistence type="predicted"/>
<reference evidence="3 4" key="1">
    <citation type="submission" date="2018-01" db="EMBL/GenBank/DDBJ databases">
        <title>Draft genome of the strawberry crown rot pathogen Phytophthora cactorum.</title>
        <authorList>
            <person name="Armitage A.D."/>
            <person name="Lysoe E."/>
            <person name="Nellist C.F."/>
            <person name="Harrison R.J."/>
            <person name="Brurberg M.B."/>
        </authorList>
    </citation>
    <scope>NUCLEOTIDE SEQUENCE [LARGE SCALE GENOMIC DNA]</scope>
    <source>
        <strain evidence="3 4">10300</strain>
    </source>
</reference>
<name>A0A329S368_9STRA</name>
<dbReference type="EMBL" id="JAENGZ010000315">
    <property type="protein sequence ID" value="KAG6962255.1"/>
    <property type="molecule type" value="Genomic_DNA"/>
</dbReference>
<keyword evidence="4" id="KW-1185">Reference proteome</keyword>
<gene>
    <name evidence="2" type="ORF">JG687_00007260</name>
    <name evidence="3" type="ORF">PC110_g13333</name>
    <name evidence="1" type="ORF">PC129_g10614</name>
</gene>
<comment type="caution">
    <text evidence="3">The sequence shown here is derived from an EMBL/GenBank/DDBJ whole genome shotgun (WGS) entry which is preliminary data.</text>
</comment>
<evidence type="ECO:0000313" key="4">
    <source>
        <dbReference type="Proteomes" id="UP000251314"/>
    </source>
</evidence>
<protein>
    <submittedName>
        <fullName evidence="3">Uncharacterized protein</fullName>
    </submittedName>
</protein>
<accession>A0A329S368</accession>